<evidence type="ECO:0000259" key="8">
    <source>
        <dbReference type="PROSITE" id="PS50880"/>
    </source>
</evidence>
<dbReference type="Gene3D" id="1.10.8.420">
    <property type="entry name" value="RecR Domain 1"/>
    <property type="match status" value="1"/>
</dbReference>
<evidence type="ECO:0000256" key="3">
    <source>
        <dbReference type="ARBA" id="ARBA00022771"/>
    </source>
</evidence>
<name>A0A2Z4Y4E7_SUMC1</name>
<evidence type="ECO:0000256" key="6">
    <source>
        <dbReference type="ARBA" id="ARBA00023204"/>
    </source>
</evidence>
<dbReference type="Pfam" id="PF21176">
    <property type="entry name" value="RecR_HhH"/>
    <property type="match status" value="1"/>
</dbReference>
<dbReference type="PANTHER" id="PTHR30446:SF0">
    <property type="entry name" value="RECOMBINATION PROTEIN RECR"/>
    <property type="match status" value="1"/>
</dbReference>
<dbReference type="KEGG" id="schv:BRCON_0606"/>
<dbReference type="InterPro" id="IPR000093">
    <property type="entry name" value="DNA_Rcmb_RecR"/>
</dbReference>
<dbReference type="AlphaFoldDB" id="A0A2Z4Y4E7"/>
<comment type="similarity">
    <text evidence="7">Belongs to the RecR family.</text>
</comment>
<dbReference type="PANTHER" id="PTHR30446">
    <property type="entry name" value="RECOMBINATION PROTEIN RECR"/>
    <property type="match status" value="1"/>
</dbReference>
<accession>A0A2Z4Y4E7</accession>
<keyword evidence="5 7" id="KW-0233">DNA recombination</keyword>
<dbReference type="Pfam" id="PF21175">
    <property type="entry name" value="RecR_C"/>
    <property type="match status" value="1"/>
</dbReference>
<dbReference type="CDD" id="cd01025">
    <property type="entry name" value="TOPRIM_recR"/>
    <property type="match status" value="1"/>
</dbReference>
<keyword evidence="4 7" id="KW-0862">Zinc</keyword>
<organism evidence="9 10">
    <name type="scientific">Sumerlaea chitinivorans</name>
    <dbReference type="NCBI Taxonomy" id="2250252"/>
    <lineage>
        <taxon>Bacteria</taxon>
        <taxon>Candidatus Sumerlaeota</taxon>
        <taxon>Candidatus Sumerlaeia</taxon>
        <taxon>Candidatus Sumerlaeales</taxon>
        <taxon>Candidatus Sumerlaeaceae</taxon>
        <taxon>Candidatus Sumerlaea</taxon>
    </lineage>
</organism>
<dbReference type="SUPFAM" id="SSF111304">
    <property type="entry name" value="Recombination protein RecR"/>
    <property type="match status" value="1"/>
</dbReference>
<feature type="zinc finger region" description="C4-type" evidence="7">
    <location>
        <begin position="59"/>
        <end position="74"/>
    </location>
</feature>
<dbReference type="Pfam" id="PF02132">
    <property type="entry name" value="RecR_ZnF"/>
    <property type="match status" value="1"/>
</dbReference>
<dbReference type="InterPro" id="IPR006171">
    <property type="entry name" value="TOPRIM_dom"/>
</dbReference>
<dbReference type="InterPro" id="IPR015967">
    <property type="entry name" value="Rcmb_RecR_Znf"/>
</dbReference>
<feature type="domain" description="Toprim" evidence="8">
    <location>
        <begin position="82"/>
        <end position="179"/>
    </location>
</feature>
<evidence type="ECO:0000256" key="7">
    <source>
        <dbReference type="HAMAP-Rule" id="MF_00017"/>
    </source>
</evidence>
<keyword evidence="1 7" id="KW-0479">Metal-binding</keyword>
<dbReference type="GO" id="GO:0006310">
    <property type="term" value="P:DNA recombination"/>
    <property type="evidence" value="ECO:0007669"/>
    <property type="project" value="UniProtKB-UniRule"/>
</dbReference>
<dbReference type="Gene3D" id="3.30.60.80">
    <property type="match status" value="1"/>
</dbReference>
<dbReference type="Proteomes" id="UP000262583">
    <property type="component" value="Chromosome"/>
</dbReference>
<keyword evidence="6 7" id="KW-0234">DNA repair</keyword>
<reference evidence="9 10" key="1">
    <citation type="submission" date="2018-05" db="EMBL/GenBank/DDBJ databases">
        <title>A metagenomic window into the 2 km-deep terrestrial subsurface aquifer revealed taxonomically and functionally diverse microbial community comprising novel uncultured bacterial lineages.</title>
        <authorList>
            <person name="Kadnikov V.V."/>
            <person name="Mardanov A.V."/>
            <person name="Beletsky A.V."/>
            <person name="Banks D."/>
            <person name="Pimenov N.V."/>
            <person name="Frank Y.A."/>
            <person name="Karnachuk O.V."/>
            <person name="Ravin N.V."/>
        </authorList>
    </citation>
    <scope>NUCLEOTIDE SEQUENCE [LARGE SCALE GENOMIC DNA]</scope>
    <source>
        <strain evidence="9">BY</strain>
    </source>
</reference>
<dbReference type="Gene3D" id="6.10.250.240">
    <property type="match status" value="1"/>
</dbReference>
<dbReference type="NCBIfam" id="TIGR00615">
    <property type="entry name" value="recR"/>
    <property type="match status" value="1"/>
</dbReference>
<dbReference type="SMART" id="SM00493">
    <property type="entry name" value="TOPRIM"/>
    <property type="match status" value="1"/>
</dbReference>
<evidence type="ECO:0000313" key="9">
    <source>
        <dbReference type="EMBL" id="AXA35383.1"/>
    </source>
</evidence>
<dbReference type="HAMAP" id="MF_00017">
    <property type="entry name" value="RecR"/>
    <property type="match status" value="1"/>
</dbReference>
<dbReference type="EMBL" id="CP030759">
    <property type="protein sequence ID" value="AXA35383.1"/>
    <property type="molecule type" value="Genomic_DNA"/>
</dbReference>
<dbReference type="Gene3D" id="3.40.1360.10">
    <property type="match status" value="1"/>
</dbReference>
<dbReference type="InterPro" id="IPR023627">
    <property type="entry name" value="Rcmb_RecR"/>
</dbReference>
<protein>
    <recommendedName>
        <fullName evidence="7">Recombination protein RecR</fullName>
    </recommendedName>
</protein>
<dbReference type="GO" id="GO:0003677">
    <property type="term" value="F:DNA binding"/>
    <property type="evidence" value="ECO:0007669"/>
    <property type="project" value="UniProtKB-UniRule"/>
</dbReference>
<keyword evidence="2 7" id="KW-0227">DNA damage</keyword>
<evidence type="ECO:0000256" key="4">
    <source>
        <dbReference type="ARBA" id="ARBA00022833"/>
    </source>
</evidence>
<dbReference type="GO" id="GO:0008270">
    <property type="term" value="F:zinc ion binding"/>
    <property type="evidence" value="ECO:0007669"/>
    <property type="project" value="UniProtKB-KW"/>
</dbReference>
<evidence type="ECO:0000256" key="1">
    <source>
        <dbReference type="ARBA" id="ARBA00022723"/>
    </source>
</evidence>
<dbReference type="PROSITE" id="PS01300">
    <property type="entry name" value="RECR"/>
    <property type="match status" value="1"/>
</dbReference>
<keyword evidence="3 7" id="KW-0863">Zinc-finger</keyword>
<dbReference type="Pfam" id="PF13662">
    <property type="entry name" value="Toprim_4"/>
    <property type="match status" value="1"/>
</dbReference>
<evidence type="ECO:0000313" key="10">
    <source>
        <dbReference type="Proteomes" id="UP000262583"/>
    </source>
</evidence>
<dbReference type="GO" id="GO:0006281">
    <property type="term" value="P:DNA repair"/>
    <property type="evidence" value="ECO:0007669"/>
    <property type="project" value="UniProtKB-UniRule"/>
</dbReference>
<dbReference type="PROSITE" id="PS50880">
    <property type="entry name" value="TOPRIM"/>
    <property type="match status" value="1"/>
</dbReference>
<dbReference type="InterPro" id="IPR034137">
    <property type="entry name" value="TOPRIM_RecR"/>
</dbReference>
<comment type="function">
    <text evidence="7">May play a role in DNA repair. It seems to be involved in an RecBC-independent recombinational process of DNA repair. It may act with RecF and RecO.</text>
</comment>
<gene>
    <name evidence="7" type="primary">recR</name>
    <name evidence="9" type="ORF">BRCON_0606</name>
</gene>
<evidence type="ECO:0000256" key="2">
    <source>
        <dbReference type="ARBA" id="ARBA00022763"/>
    </source>
</evidence>
<sequence length="203" mass="22531">MSSLLPETIERLIHELSRLPTIGRKSAQRLAFHLLRAPADHAQALAEALQKLHRTVKLCEQCFFLTETQRCAICEDPTRDATLLCVVEEPTDVLAFEKAGVYKGLYHVLHGKLSPLHGIMPENLRIRELTERLERANPPVRELILALSPTVDGDATALYVANAVSGKVAKVTRLGVGLSIGSSLEYADELTLQRALESRRTFE</sequence>
<evidence type="ECO:0000256" key="5">
    <source>
        <dbReference type="ARBA" id="ARBA00023172"/>
    </source>
</evidence>
<proteinExistence type="inferred from homology"/>